<keyword evidence="4" id="KW-0493">Microtubule</keyword>
<dbReference type="InterPro" id="IPR041470">
    <property type="entry name" value="GCP_N"/>
</dbReference>
<evidence type="ECO:0000313" key="9">
    <source>
        <dbReference type="Proteomes" id="UP001470230"/>
    </source>
</evidence>
<evidence type="ECO:0000256" key="5">
    <source>
        <dbReference type="ARBA" id="ARBA00023212"/>
    </source>
</evidence>
<evidence type="ECO:0000313" key="8">
    <source>
        <dbReference type="EMBL" id="KAK8838368.1"/>
    </source>
</evidence>
<evidence type="ECO:0000256" key="1">
    <source>
        <dbReference type="ARBA" id="ARBA00004245"/>
    </source>
</evidence>
<keyword evidence="5" id="KW-0206">Cytoskeleton</keyword>
<evidence type="ECO:0008006" key="10">
    <source>
        <dbReference type="Google" id="ProtNLM"/>
    </source>
</evidence>
<keyword evidence="3" id="KW-0963">Cytoplasm</keyword>
<dbReference type="InterPro" id="IPR040457">
    <property type="entry name" value="GCP_C"/>
</dbReference>
<accession>A0ABR2GXI5</accession>
<evidence type="ECO:0000256" key="4">
    <source>
        <dbReference type="ARBA" id="ARBA00022701"/>
    </source>
</evidence>
<dbReference type="PANTHER" id="PTHR19302:SF13">
    <property type="entry name" value="GAMMA-TUBULIN COMPLEX COMPONENT 2"/>
    <property type="match status" value="1"/>
</dbReference>
<dbReference type="Gene3D" id="1.20.120.1900">
    <property type="entry name" value="Gamma-tubulin complex, C-terminal domain"/>
    <property type="match status" value="1"/>
</dbReference>
<name>A0ABR2GXI5_9EUKA</name>
<evidence type="ECO:0000259" key="7">
    <source>
        <dbReference type="Pfam" id="PF17681"/>
    </source>
</evidence>
<dbReference type="Pfam" id="PF04130">
    <property type="entry name" value="GCP_C_terminal"/>
    <property type="match status" value="1"/>
</dbReference>
<comment type="caution">
    <text evidence="8">The sequence shown here is derived from an EMBL/GenBank/DDBJ whole genome shotgun (WGS) entry which is preliminary data.</text>
</comment>
<proteinExistence type="inferred from homology"/>
<evidence type="ECO:0000256" key="3">
    <source>
        <dbReference type="ARBA" id="ARBA00022490"/>
    </source>
</evidence>
<dbReference type="Proteomes" id="UP001470230">
    <property type="component" value="Unassembled WGS sequence"/>
</dbReference>
<organism evidence="8 9">
    <name type="scientific">Tritrichomonas musculus</name>
    <dbReference type="NCBI Taxonomy" id="1915356"/>
    <lineage>
        <taxon>Eukaryota</taxon>
        <taxon>Metamonada</taxon>
        <taxon>Parabasalia</taxon>
        <taxon>Tritrichomonadida</taxon>
        <taxon>Tritrichomonadidae</taxon>
        <taxon>Tritrichomonas</taxon>
    </lineage>
</organism>
<comment type="similarity">
    <text evidence="2">Belongs to the TUBGCP family.</text>
</comment>
<sequence>MEEINSIPEWLEDETILIVDDQFESNEEQNFSALSIEYEEHLLVTDIIYCLIGATGVYFKPNKSGKLRLTFSLRNTLNKSFIDLILPLCDNVLTIKTFAEKHFSLENGRVLHALCASLKIILSHYTQLIAKIESYQQLTFAMLASELKPHFDTMQTLSELILKIGFKRGCKVLSIIYSFMLSNSKTEQIKKVLFFIFQSSSAPLLSFIEKFIYAGVIDDPFEEFFIKINEVPEGFEDQYEDRFWQLKFLVSEKQIPIFLPQSSVKKILLSGKSKAILMICGEKPEKHTGISIQSLQRGVVLDSALFSASSQLMNTLRSKYELVKYFHVFHSVYLGGRGSWFSLFFQNASPAFKTQKRRIHLPTLDVSLSMTLPENMKNIFYTDIEDELYSEQVKEAVVGFSGKGNDKMNYHASSTNWDFFNIKARIEWPIVLFFPKSIQQKYQLMFRNILLWRRLEYKLCKLWKSSQKIKLIDNTRQSILLFVRGFLDFISLYVINPQYAIVHDLSIKTRNIEDLFKKHDECINIAFKGLFLTEPRLFNLISCILFYGFQYVKEIKKWIRSISNKVTTITTKKQLARPIFQIFEAFKKKVRSLITKLVELGKSDELYSDFIYWVNVNDFYR</sequence>
<protein>
    <recommendedName>
        <fullName evidence="10">Spindle pole body component</fullName>
    </recommendedName>
</protein>
<gene>
    <name evidence="8" type="ORF">M9Y10_032993</name>
</gene>
<dbReference type="PANTHER" id="PTHR19302">
    <property type="entry name" value="GAMMA TUBULIN COMPLEX PROTEIN"/>
    <property type="match status" value="1"/>
</dbReference>
<comment type="subcellular location">
    <subcellularLocation>
        <location evidence="1">Cytoplasm</location>
        <location evidence="1">Cytoskeleton</location>
    </subcellularLocation>
</comment>
<dbReference type="InterPro" id="IPR007259">
    <property type="entry name" value="GCP"/>
</dbReference>
<feature type="domain" description="Gamma tubulin complex component C-terminal" evidence="6">
    <location>
        <begin position="324"/>
        <end position="620"/>
    </location>
</feature>
<dbReference type="EMBL" id="JAPFFF010000055">
    <property type="protein sequence ID" value="KAK8838368.1"/>
    <property type="molecule type" value="Genomic_DNA"/>
</dbReference>
<keyword evidence="9" id="KW-1185">Reference proteome</keyword>
<dbReference type="Pfam" id="PF17681">
    <property type="entry name" value="GCP_N_terminal"/>
    <property type="match status" value="1"/>
</dbReference>
<evidence type="ECO:0000256" key="2">
    <source>
        <dbReference type="ARBA" id="ARBA00010337"/>
    </source>
</evidence>
<feature type="domain" description="Gamma tubulin complex component protein N-terminal" evidence="7">
    <location>
        <begin position="44"/>
        <end position="316"/>
    </location>
</feature>
<evidence type="ECO:0000259" key="6">
    <source>
        <dbReference type="Pfam" id="PF04130"/>
    </source>
</evidence>
<reference evidence="8 9" key="1">
    <citation type="submission" date="2024-04" db="EMBL/GenBank/DDBJ databases">
        <title>Tritrichomonas musculus Genome.</title>
        <authorList>
            <person name="Alves-Ferreira E."/>
            <person name="Grigg M."/>
            <person name="Lorenzi H."/>
            <person name="Galac M."/>
        </authorList>
    </citation>
    <scope>NUCLEOTIDE SEQUENCE [LARGE SCALE GENOMIC DNA]</scope>
    <source>
        <strain evidence="8 9">EAF2021</strain>
    </source>
</reference>
<dbReference type="InterPro" id="IPR042241">
    <property type="entry name" value="GCP_C_sf"/>
</dbReference>